<evidence type="ECO:0000259" key="1">
    <source>
        <dbReference type="Pfam" id="PF00551"/>
    </source>
</evidence>
<gene>
    <name evidence="3" type="ORF">H8K32_03660</name>
</gene>
<dbReference type="InterPro" id="IPR036477">
    <property type="entry name" value="Formyl_transf_N_sf"/>
</dbReference>
<reference evidence="3" key="1">
    <citation type="submission" date="2020-08" db="EMBL/GenBank/DDBJ databases">
        <title>Novel species isolated from subtropical streams in China.</title>
        <authorList>
            <person name="Lu H."/>
        </authorList>
    </citation>
    <scope>NUCLEOTIDE SEQUENCE</scope>
    <source>
        <strain evidence="3">KACC 12607</strain>
    </source>
</reference>
<dbReference type="PANTHER" id="PTHR11138:SF5">
    <property type="entry name" value="METHIONYL-TRNA FORMYLTRANSFERASE, MITOCHONDRIAL"/>
    <property type="match status" value="1"/>
</dbReference>
<evidence type="ECO:0000313" key="3">
    <source>
        <dbReference type="EMBL" id="MBC3861186.1"/>
    </source>
</evidence>
<dbReference type="PANTHER" id="PTHR11138">
    <property type="entry name" value="METHIONYL-TRNA FORMYLTRANSFERASE"/>
    <property type="match status" value="1"/>
</dbReference>
<dbReference type="InterPro" id="IPR002376">
    <property type="entry name" value="Formyl_transf_N"/>
</dbReference>
<feature type="domain" description="Formyl transferase N-terminal" evidence="1">
    <location>
        <begin position="67"/>
        <end position="164"/>
    </location>
</feature>
<comment type="caution">
    <text evidence="3">The sequence shown here is derived from an EMBL/GenBank/DDBJ whole genome shotgun (WGS) entry which is preliminary data.</text>
</comment>
<dbReference type="SUPFAM" id="SSF50486">
    <property type="entry name" value="FMT C-terminal domain-like"/>
    <property type="match status" value="1"/>
</dbReference>
<dbReference type="Pfam" id="PF00551">
    <property type="entry name" value="Formyl_trans_N"/>
    <property type="match status" value="1"/>
</dbReference>
<name>A0A923HK75_9BURK</name>
<dbReference type="RefSeq" id="WP_186911121.1">
    <property type="nucleotide sequence ID" value="NZ_JACOFV010000002.1"/>
</dbReference>
<evidence type="ECO:0000313" key="4">
    <source>
        <dbReference type="Proteomes" id="UP000634011"/>
    </source>
</evidence>
<dbReference type="InterPro" id="IPR011034">
    <property type="entry name" value="Formyl_transferase-like_C_sf"/>
</dbReference>
<dbReference type="SUPFAM" id="SSF53328">
    <property type="entry name" value="Formyltransferase"/>
    <property type="match status" value="1"/>
</dbReference>
<dbReference type="AlphaFoldDB" id="A0A923HK75"/>
<dbReference type="InterPro" id="IPR005793">
    <property type="entry name" value="Formyl_trans_C"/>
</dbReference>
<protein>
    <submittedName>
        <fullName evidence="3">Formyl transferase</fullName>
    </submittedName>
</protein>
<dbReference type="Pfam" id="PF02911">
    <property type="entry name" value="Formyl_trans_C"/>
    <property type="match status" value="1"/>
</dbReference>
<accession>A0A923HK75</accession>
<dbReference type="GO" id="GO:0004479">
    <property type="term" value="F:methionyl-tRNA formyltransferase activity"/>
    <property type="evidence" value="ECO:0007669"/>
    <property type="project" value="TreeGrafter"/>
</dbReference>
<keyword evidence="4" id="KW-1185">Reference proteome</keyword>
<feature type="domain" description="Formyl transferase C-terminal" evidence="2">
    <location>
        <begin position="195"/>
        <end position="273"/>
    </location>
</feature>
<evidence type="ECO:0000259" key="2">
    <source>
        <dbReference type="Pfam" id="PF02911"/>
    </source>
</evidence>
<proteinExistence type="predicted"/>
<sequence length="276" mass="30785">MRFAFAGCDRNLSIFEALVAASWQPVKIFSVPEQEGIAYHGALLACANDHHISLQLDPLRPHDLLALEALACDILVVGSYNYKIPDWNEHLPYAINFHPSPLPIGRGPYPLVNAILHEHRHWAVTCHRIDATYDTGAILAAQTFAIDQFDTHESLNIKIQIAAAQLAAQIGQKFGALWDAASIQSEGDYWPLFSAADRTIDFATSVHQIRLQLQAFGKLECCARVNHQEARVKSGYAWFEPHNLAIGQVAHEYASNIVIACKDGFVVFNDWQFVQD</sequence>
<dbReference type="Proteomes" id="UP000634011">
    <property type="component" value="Unassembled WGS sequence"/>
</dbReference>
<dbReference type="Gene3D" id="3.40.50.12230">
    <property type="match status" value="1"/>
</dbReference>
<keyword evidence="3" id="KW-0808">Transferase</keyword>
<dbReference type="EMBL" id="JACOFV010000002">
    <property type="protein sequence ID" value="MBC3861186.1"/>
    <property type="molecule type" value="Genomic_DNA"/>
</dbReference>
<organism evidence="3 4">
    <name type="scientific">Undibacterium jejuense</name>
    <dbReference type="NCBI Taxonomy" id="1344949"/>
    <lineage>
        <taxon>Bacteria</taxon>
        <taxon>Pseudomonadati</taxon>
        <taxon>Pseudomonadota</taxon>
        <taxon>Betaproteobacteria</taxon>
        <taxon>Burkholderiales</taxon>
        <taxon>Oxalobacteraceae</taxon>
        <taxon>Undibacterium</taxon>
    </lineage>
</organism>